<dbReference type="Gene3D" id="3.90.550.10">
    <property type="entry name" value="Spore Coat Polysaccharide Biosynthesis Protein SpsA, Chain A"/>
    <property type="match status" value="1"/>
</dbReference>
<keyword evidence="4" id="KW-0472">Membrane</keyword>
<dbReference type="PANTHER" id="PTHR43179">
    <property type="entry name" value="RHAMNOSYLTRANSFERASE WBBL"/>
    <property type="match status" value="1"/>
</dbReference>
<dbReference type="Proteomes" id="UP000230251">
    <property type="component" value="Unassembled WGS sequence"/>
</dbReference>
<dbReference type="InterPro" id="IPR029044">
    <property type="entry name" value="Nucleotide-diphossugar_trans"/>
</dbReference>
<accession>A0A2M8ENK4</accession>
<organism evidence="6 7">
    <name type="scientific">Candidatus Uhrbacteria bacterium CG_4_9_14_0_2_um_filter_41_50</name>
    <dbReference type="NCBI Taxonomy" id="1975031"/>
    <lineage>
        <taxon>Bacteria</taxon>
        <taxon>Candidatus Uhriibacteriota</taxon>
    </lineage>
</organism>
<comment type="caution">
    <text evidence="6">The sequence shown here is derived from an EMBL/GenBank/DDBJ whole genome shotgun (WGS) entry which is preliminary data.</text>
</comment>
<comment type="similarity">
    <text evidence="1">Belongs to the glycosyltransferase 2 family.</text>
</comment>
<evidence type="ECO:0000313" key="6">
    <source>
        <dbReference type="EMBL" id="PJC24333.1"/>
    </source>
</evidence>
<dbReference type="PANTHER" id="PTHR43179:SF12">
    <property type="entry name" value="GALACTOFURANOSYLTRANSFERASE GLFT2"/>
    <property type="match status" value="1"/>
</dbReference>
<evidence type="ECO:0000256" key="2">
    <source>
        <dbReference type="ARBA" id="ARBA00022676"/>
    </source>
</evidence>
<dbReference type="GO" id="GO:0016757">
    <property type="term" value="F:glycosyltransferase activity"/>
    <property type="evidence" value="ECO:0007669"/>
    <property type="project" value="UniProtKB-KW"/>
</dbReference>
<keyword evidence="4" id="KW-0812">Transmembrane</keyword>
<evidence type="ECO:0000256" key="1">
    <source>
        <dbReference type="ARBA" id="ARBA00006739"/>
    </source>
</evidence>
<keyword evidence="3" id="KW-0808">Transferase</keyword>
<evidence type="ECO:0000256" key="4">
    <source>
        <dbReference type="SAM" id="Phobius"/>
    </source>
</evidence>
<proteinExistence type="inferred from homology"/>
<name>A0A2M8ENK4_9BACT</name>
<reference evidence="7" key="1">
    <citation type="submission" date="2017-09" db="EMBL/GenBank/DDBJ databases">
        <title>Depth-based differentiation of microbial function through sediment-hosted aquifers and enrichment of novel symbionts in the deep terrestrial subsurface.</title>
        <authorList>
            <person name="Probst A.J."/>
            <person name="Ladd B."/>
            <person name="Jarett J.K."/>
            <person name="Geller-Mcgrath D.E."/>
            <person name="Sieber C.M.K."/>
            <person name="Emerson J.B."/>
            <person name="Anantharaman K."/>
            <person name="Thomas B.C."/>
            <person name="Malmstrom R."/>
            <person name="Stieglmeier M."/>
            <person name="Klingl A."/>
            <person name="Woyke T."/>
            <person name="Ryan C.M."/>
            <person name="Banfield J.F."/>
        </authorList>
    </citation>
    <scope>NUCLEOTIDE SEQUENCE [LARGE SCALE GENOMIC DNA]</scope>
</reference>
<keyword evidence="4" id="KW-1133">Transmembrane helix</keyword>
<dbReference type="AlphaFoldDB" id="A0A2M8ENK4"/>
<dbReference type="SUPFAM" id="SSF53448">
    <property type="entry name" value="Nucleotide-diphospho-sugar transferases"/>
    <property type="match status" value="1"/>
</dbReference>
<protein>
    <recommendedName>
        <fullName evidence="5">Glycosyltransferase 2-like domain-containing protein</fullName>
    </recommendedName>
</protein>
<dbReference type="Pfam" id="PF00535">
    <property type="entry name" value="Glycos_transf_2"/>
    <property type="match status" value="1"/>
</dbReference>
<gene>
    <name evidence="6" type="ORF">CO057_03340</name>
</gene>
<dbReference type="InterPro" id="IPR001173">
    <property type="entry name" value="Glyco_trans_2-like"/>
</dbReference>
<keyword evidence="2" id="KW-0328">Glycosyltransferase</keyword>
<evidence type="ECO:0000256" key="3">
    <source>
        <dbReference type="ARBA" id="ARBA00022679"/>
    </source>
</evidence>
<evidence type="ECO:0000313" key="7">
    <source>
        <dbReference type="Proteomes" id="UP000230251"/>
    </source>
</evidence>
<feature type="transmembrane region" description="Helical" evidence="4">
    <location>
        <begin position="259"/>
        <end position="278"/>
    </location>
</feature>
<dbReference type="EMBL" id="PFSI01000050">
    <property type="protein sequence ID" value="PJC24333.1"/>
    <property type="molecule type" value="Genomic_DNA"/>
</dbReference>
<sequence length="358" mass="41119">MKPKVAIIYLPYNNLRYIPEVADSWVVQDYPADRIAILIIPNGSSDGSQDFVKDNILPRQEVDLPEVIMIDDGINHGFAGGNNLGIKWALENGFDYVFLNNGDLKLHPNTISELVEVMESDKSIGSSQSQIMLWNNENTVNTTGGVIHVAGYGYARDNGKNILDIKVQDKEEIAYCSGAAVIYSLAALKKVGFLEKGFFMYHEDLELGLRLRFAGYKNVLSIKSLAFHDYKFGKNSKMFQWIETYRYVVLLSYMRFRTLVLLFPLLLMIEIGVWLMALKGGWLKAKFKALISFWSPKNLRLIKKMRRRAQHLRVIKDKDWLRFVSGRVEDQGKELQLMNIINDVIEGIWQLAKRNIDW</sequence>
<feature type="domain" description="Glycosyltransferase 2-like" evidence="5">
    <location>
        <begin position="12"/>
        <end position="191"/>
    </location>
</feature>
<evidence type="ECO:0000259" key="5">
    <source>
        <dbReference type="Pfam" id="PF00535"/>
    </source>
</evidence>